<evidence type="ECO:0000259" key="2">
    <source>
        <dbReference type="SMART" id="SM00409"/>
    </source>
</evidence>
<keyword evidence="1" id="KW-0175">Coiled coil</keyword>
<proteinExistence type="predicted"/>
<dbReference type="OrthoDB" id="10055806at2759"/>
<evidence type="ECO:0000256" key="1">
    <source>
        <dbReference type="SAM" id="Coils"/>
    </source>
</evidence>
<dbReference type="InterPro" id="IPR013783">
    <property type="entry name" value="Ig-like_fold"/>
</dbReference>
<evidence type="ECO:0000313" key="3">
    <source>
        <dbReference type="EMBL" id="PIK49355.1"/>
    </source>
</evidence>
<name>A0A2G8KN20_STIJA</name>
<dbReference type="PANTHER" id="PTHR45889">
    <property type="entry name" value="IG-LIKE DOMAIN-CONTAINING PROTEIN"/>
    <property type="match status" value="1"/>
</dbReference>
<dbReference type="EMBL" id="MRZV01000470">
    <property type="protein sequence ID" value="PIK49355.1"/>
    <property type="molecule type" value="Genomic_DNA"/>
</dbReference>
<evidence type="ECO:0000313" key="4">
    <source>
        <dbReference type="Proteomes" id="UP000230750"/>
    </source>
</evidence>
<feature type="domain" description="Immunoglobulin" evidence="2">
    <location>
        <begin position="129"/>
        <end position="226"/>
    </location>
</feature>
<sequence>MTEYLADNMLSRAFIAMFKKTRHIELDRKINLTNLQVSIYLIEDTQKRIEENQKRIEENQKRIEENQKRLEGSKKREGTRRLVKPHQGLIAPKYKPRPQTTTSRILSRALIMMQLVGLFCGATGNTDCLTTQSVLLGSQGIIRCRLFENSTRFYWFDMNIEGDESLLIKLENGRVSGRGYTTGEFNIDSDGSLIINSVTVQHERVFHFESLSPNLIRSKDITVIVYVEPIEPIPVITECLGKPDCIMKGNLDGVVSCVHHNTRPAATLSWFMRDGTHDIPLNSTTNQTLSADLITFSVTSEMVIGELPILANMQSLVLLVCKSHNQYSVVQESDSKVLLDLSKSDPFEKQPGPVYALQNQDLVIKCPLTIAEDSIVMWMAKSLGTRNSVYLKYSAYTVVPSVETDEQLSLDKSGDLVISQVGLQHDGLYACVKSTGNTTKSFLQRVEVIVQPTPPKVLVEGCNLFEPCSFHITETKAITCQVNGVYPEVDLEIIVLSTNLAVMNTKVSTYEDEGLFYTSIQGDLILVDASCQVNGTIICQAVGTAANVFKSDAYISISSS</sequence>
<feature type="domain" description="Immunoglobulin" evidence="2">
    <location>
        <begin position="351"/>
        <end position="451"/>
    </location>
</feature>
<reference evidence="3 4" key="1">
    <citation type="journal article" date="2017" name="PLoS Biol.">
        <title>The sea cucumber genome provides insights into morphological evolution and visceral regeneration.</title>
        <authorList>
            <person name="Zhang X."/>
            <person name="Sun L."/>
            <person name="Yuan J."/>
            <person name="Sun Y."/>
            <person name="Gao Y."/>
            <person name="Zhang L."/>
            <person name="Li S."/>
            <person name="Dai H."/>
            <person name="Hamel J.F."/>
            <person name="Liu C."/>
            <person name="Yu Y."/>
            <person name="Liu S."/>
            <person name="Lin W."/>
            <person name="Guo K."/>
            <person name="Jin S."/>
            <person name="Xu P."/>
            <person name="Storey K.B."/>
            <person name="Huan P."/>
            <person name="Zhang T."/>
            <person name="Zhou Y."/>
            <person name="Zhang J."/>
            <person name="Lin C."/>
            <person name="Li X."/>
            <person name="Xing L."/>
            <person name="Huo D."/>
            <person name="Sun M."/>
            <person name="Wang L."/>
            <person name="Mercier A."/>
            <person name="Li F."/>
            <person name="Yang H."/>
            <person name="Xiang J."/>
        </authorList>
    </citation>
    <scope>NUCLEOTIDE SEQUENCE [LARGE SCALE GENOMIC DNA]</scope>
    <source>
        <strain evidence="3">Shaxun</strain>
        <tissue evidence="3">Muscle</tissue>
    </source>
</reference>
<dbReference type="Proteomes" id="UP000230750">
    <property type="component" value="Unassembled WGS sequence"/>
</dbReference>
<dbReference type="InterPro" id="IPR003599">
    <property type="entry name" value="Ig_sub"/>
</dbReference>
<dbReference type="AlphaFoldDB" id="A0A2G8KN20"/>
<feature type="coiled-coil region" evidence="1">
    <location>
        <begin position="42"/>
        <end position="76"/>
    </location>
</feature>
<accession>A0A2G8KN20</accession>
<dbReference type="PANTHER" id="PTHR45889:SF8">
    <property type="entry name" value="IG-LIKE DOMAIN-CONTAINING PROTEIN"/>
    <property type="match status" value="1"/>
</dbReference>
<dbReference type="Gene3D" id="2.60.40.10">
    <property type="entry name" value="Immunoglobulins"/>
    <property type="match status" value="1"/>
</dbReference>
<keyword evidence="4" id="KW-1185">Reference proteome</keyword>
<comment type="caution">
    <text evidence="3">The sequence shown here is derived from an EMBL/GenBank/DDBJ whole genome shotgun (WGS) entry which is preliminary data.</text>
</comment>
<dbReference type="SUPFAM" id="SSF48726">
    <property type="entry name" value="Immunoglobulin"/>
    <property type="match status" value="2"/>
</dbReference>
<dbReference type="SMART" id="SM00409">
    <property type="entry name" value="IG"/>
    <property type="match status" value="2"/>
</dbReference>
<organism evidence="3 4">
    <name type="scientific">Stichopus japonicus</name>
    <name type="common">Sea cucumber</name>
    <dbReference type="NCBI Taxonomy" id="307972"/>
    <lineage>
        <taxon>Eukaryota</taxon>
        <taxon>Metazoa</taxon>
        <taxon>Echinodermata</taxon>
        <taxon>Eleutherozoa</taxon>
        <taxon>Echinozoa</taxon>
        <taxon>Holothuroidea</taxon>
        <taxon>Aspidochirotacea</taxon>
        <taxon>Aspidochirotida</taxon>
        <taxon>Stichopodidae</taxon>
        <taxon>Apostichopus</taxon>
    </lineage>
</organism>
<dbReference type="InterPro" id="IPR036179">
    <property type="entry name" value="Ig-like_dom_sf"/>
</dbReference>
<gene>
    <name evidence="3" type="ORF">BSL78_13778</name>
</gene>
<protein>
    <recommendedName>
        <fullName evidence="2">Immunoglobulin domain-containing protein</fullName>
    </recommendedName>
</protein>